<dbReference type="GO" id="GO:0016787">
    <property type="term" value="F:hydrolase activity"/>
    <property type="evidence" value="ECO:0007669"/>
    <property type="project" value="UniProtKB-KW"/>
</dbReference>
<feature type="signal peptide" evidence="1">
    <location>
        <begin position="1"/>
        <end position="30"/>
    </location>
</feature>
<sequence>MHPNSASGNRLLLLAGLYLLSVLVTMSAVAADADKVPVPGTATANVRVLPAMQMERLARERTVRLYLPPGYEGGDRRYPVLYMHDGQNLFDDATAYAGEWGVDETLNRLAAERGLDLIVVGIDHGGEHRIHELTPFDHPKYAAAEGEAYLEFVVHQLKPYIDGHFRTLAGREHTAIMGSSLGGLISHYAMLRYPQVFSRAAIFSPAYWIAPPIHRMAENRQGEFPARMYLLMGGAEGEEMLEGYRAMKALLSRKMPATSWHASLVDGAAHNEGFWRTQFAPAVTWLFDQPARQDETGAE</sequence>
<dbReference type="SUPFAM" id="SSF53474">
    <property type="entry name" value="alpha/beta-Hydrolases"/>
    <property type="match status" value="1"/>
</dbReference>
<keyword evidence="1" id="KW-0732">Signal</keyword>
<dbReference type="STRING" id="658219.SAMN05216212_1396"/>
<organism evidence="2 3">
    <name type="scientific">Microbulbifer yueqingensis</name>
    <dbReference type="NCBI Taxonomy" id="658219"/>
    <lineage>
        <taxon>Bacteria</taxon>
        <taxon>Pseudomonadati</taxon>
        <taxon>Pseudomonadota</taxon>
        <taxon>Gammaproteobacteria</taxon>
        <taxon>Cellvibrionales</taxon>
        <taxon>Microbulbiferaceae</taxon>
        <taxon>Microbulbifer</taxon>
    </lineage>
</organism>
<dbReference type="PANTHER" id="PTHR48098:SF6">
    <property type="entry name" value="FERRI-BACILLIBACTIN ESTERASE BESA"/>
    <property type="match status" value="1"/>
</dbReference>
<dbReference type="PANTHER" id="PTHR48098">
    <property type="entry name" value="ENTEROCHELIN ESTERASE-RELATED"/>
    <property type="match status" value="1"/>
</dbReference>
<dbReference type="Pfam" id="PF00756">
    <property type="entry name" value="Esterase"/>
    <property type="match status" value="1"/>
</dbReference>
<protein>
    <submittedName>
        <fullName evidence="2">Predicted hydrolase of the alpha/beta superfamily</fullName>
    </submittedName>
</protein>
<dbReference type="AlphaFoldDB" id="A0A1G8Y7Z8"/>
<keyword evidence="3" id="KW-1185">Reference proteome</keyword>
<dbReference type="EMBL" id="FNFH01000002">
    <property type="protein sequence ID" value="SDJ99009.1"/>
    <property type="molecule type" value="Genomic_DNA"/>
</dbReference>
<dbReference type="InterPro" id="IPR000801">
    <property type="entry name" value="Esterase-like"/>
</dbReference>
<reference evidence="3" key="1">
    <citation type="submission" date="2016-10" db="EMBL/GenBank/DDBJ databases">
        <authorList>
            <person name="Varghese N."/>
            <person name="Submissions S."/>
        </authorList>
    </citation>
    <scope>NUCLEOTIDE SEQUENCE [LARGE SCALE GENOMIC DNA]</scope>
    <source>
        <strain evidence="3">CGMCC 1.10658</strain>
    </source>
</reference>
<evidence type="ECO:0000313" key="3">
    <source>
        <dbReference type="Proteomes" id="UP000199305"/>
    </source>
</evidence>
<dbReference type="Proteomes" id="UP000199305">
    <property type="component" value="Unassembled WGS sequence"/>
</dbReference>
<evidence type="ECO:0000256" key="1">
    <source>
        <dbReference type="SAM" id="SignalP"/>
    </source>
</evidence>
<dbReference type="InterPro" id="IPR050583">
    <property type="entry name" value="Mycobacterial_A85_antigen"/>
</dbReference>
<gene>
    <name evidence="2" type="ORF">SAMN05216212_1396</name>
</gene>
<dbReference type="RefSeq" id="WP_217631387.1">
    <property type="nucleotide sequence ID" value="NZ_FNFH01000002.1"/>
</dbReference>
<dbReference type="InterPro" id="IPR029058">
    <property type="entry name" value="AB_hydrolase_fold"/>
</dbReference>
<feature type="chain" id="PRO_5011644064" evidence="1">
    <location>
        <begin position="31"/>
        <end position="299"/>
    </location>
</feature>
<accession>A0A1G8Y7Z8</accession>
<name>A0A1G8Y7Z8_9GAMM</name>
<evidence type="ECO:0000313" key="2">
    <source>
        <dbReference type="EMBL" id="SDJ99009.1"/>
    </source>
</evidence>
<proteinExistence type="predicted"/>
<dbReference type="Gene3D" id="3.40.50.1820">
    <property type="entry name" value="alpha/beta hydrolase"/>
    <property type="match status" value="1"/>
</dbReference>
<keyword evidence="2" id="KW-0378">Hydrolase</keyword>